<feature type="domain" description="PH" evidence="5">
    <location>
        <begin position="1304"/>
        <end position="1425"/>
    </location>
</feature>
<proteinExistence type="predicted"/>
<feature type="region of interest" description="Disordered" evidence="4">
    <location>
        <begin position="1"/>
        <end position="146"/>
    </location>
</feature>
<feature type="region of interest" description="Disordered" evidence="4">
    <location>
        <begin position="1129"/>
        <end position="1148"/>
    </location>
</feature>
<feature type="compositionally biased region" description="Pro residues" evidence="4">
    <location>
        <begin position="1"/>
        <end position="10"/>
    </location>
</feature>
<reference evidence="6" key="1">
    <citation type="journal article" date="2021" name="IMA Fungus">
        <title>Genomic characterization of three marine fungi, including Emericellopsis atlantica sp. nov. with signatures of a generalist lifestyle and marine biomass degradation.</title>
        <authorList>
            <person name="Hagestad O.C."/>
            <person name="Hou L."/>
            <person name="Andersen J.H."/>
            <person name="Hansen E.H."/>
            <person name="Altermark B."/>
            <person name="Li C."/>
            <person name="Kuhnert E."/>
            <person name="Cox R.J."/>
            <person name="Crous P.W."/>
            <person name="Spatafora J.W."/>
            <person name="Lail K."/>
            <person name="Amirebrahimi M."/>
            <person name="Lipzen A."/>
            <person name="Pangilinan J."/>
            <person name="Andreopoulos W."/>
            <person name="Hayes R.D."/>
            <person name="Ng V."/>
            <person name="Grigoriev I.V."/>
            <person name="Jackson S.A."/>
            <person name="Sutton T.D.S."/>
            <person name="Dobson A.D.W."/>
            <person name="Rama T."/>
        </authorList>
    </citation>
    <scope>NUCLEOTIDE SEQUENCE</scope>
    <source>
        <strain evidence="6">TRa018bII</strain>
    </source>
</reference>
<keyword evidence="2" id="KW-0131">Cell cycle</keyword>
<feature type="compositionally biased region" description="Low complexity" evidence="4">
    <location>
        <begin position="550"/>
        <end position="559"/>
    </location>
</feature>
<evidence type="ECO:0000259" key="5">
    <source>
        <dbReference type="PROSITE" id="PS50003"/>
    </source>
</evidence>
<evidence type="ECO:0000256" key="1">
    <source>
        <dbReference type="ARBA" id="ARBA00022618"/>
    </source>
</evidence>
<feature type="compositionally biased region" description="Basic residues" evidence="4">
    <location>
        <begin position="1008"/>
        <end position="1018"/>
    </location>
</feature>
<feature type="compositionally biased region" description="Acidic residues" evidence="4">
    <location>
        <begin position="506"/>
        <end position="515"/>
    </location>
</feature>
<feature type="compositionally biased region" description="Basic and acidic residues" evidence="4">
    <location>
        <begin position="688"/>
        <end position="701"/>
    </location>
</feature>
<dbReference type="InterPro" id="IPR012966">
    <property type="entry name" value="AHD"/>
</dbReference>
<organism evidence="6 7">
    <name type="scientific">Amylocarpus encephaloides</name>
    <dbReference type="NCBI Taxonomy" id="45428"/>
    <lineage>
        <taxon>Eukaryota</taxon>
        <taxon>Fungi</taxon>
        <taxon>Dikarya</taxon>
        <taxon>Ascomycota</taxon>
        <taxon>Pezizomycotina</taxon>
        <taxon>Leotiomycetes</taxon>
        <taxon>Helotiales</taxon>
        <taxon>Helotiales incertae sedis</taxon>
        <taxon>Amylocarpus</taxon>
    </lineage>
</organism>
<keyword evidence="7" id="KW-1185">Reference proteome</keyword>
<name>A0A9P7YI14_9HELO</name>
<keyword evidence="1" id="KW-0132">Cell division</keyword>
<dbReference type="FunFam" id="2.30.29.30:FF:000311">
    <property type="entry name" value="GTP binding protein (Bud4)"/>
    <property type="match status" value="1"/>
</dbReference>
<dbReference type="PROSITE" id="PS50003">
    <property type="entry name" value="PH_DOMAIN"/>
    <property type="match status" value="1"/>
</dbReference>
<feature type="compositionally biased region" description="Low complexity" evidence="4">
    <location>
        <begin position="584"/>
        <end position="598"/>
    </location>
</feature>
<feature type="region of interest" description="Disordered" evidence="4">
    <location>
        <begin position="1447"/>
        <end position="1470"/>
    </location>
</feature>
<feature type="compositionally biased region" description="Polar residues" evidence="4">
    <location>
        <begin position="631"/>
        <end position="640"/>
    </location>
</feature>
<feature type="compositionally biased region" description="Polar residues" evidence="4">
    <location>
        <begin position="206"/>
        <end position="229"/>
    </location>
</feature>
<dbReference type="SUPFAM" id="SSF50729">
    <property type="entry name" value="PH domain-like"/>
    <property type="match status" value="1"/>
</dbReference>
<feature type="compositionally biased region" description="Polar residues" evidence="4">
    <location>
        <begin position="39"/>
        <end position="75"/>
    </location>
</feature>
<dbReference type="OrthoDB" id="2123378at2759"/>
<dbReference type="SMART" id="SM00233">
    <property type="entry name" value="PH"/>
    <property type="match status" value="1"/>
</dbReference>
<dbReference type="Pfam" id="PF00169">
    <property type="entry name" value="PH"/>
    <property type="match status" value="1"/>
</dbReference>
<protein>
    <submittedName>
        <fullName evidence="6">Bud site selection protein BUD4</fullName>
    </submittedName>
</protein>
<dbReference type="PANTHER" id="PTHR36100">
    <property type="entry name" value="BUD SITE SELECTION PROTEIN 4"/>
    <property type="match status" value="1"/>
</dbReference>
<feature type="compositionally biased region" description="Basic and acidic residues" evidence="4">
    <location>
        <begin position="456"/>
        <end position="469"/>
    </location>
</feature>
<feature type="compositionally biased region" description="Acidic residues" evidence="4">
    <location>
        <begin position="307"/>
        <end position="318"/>
    </location>
</feature>
<dbReference type="InterPro" id="IPR001849">
    <property type="entry name" value="PH_domain"/>
</dbReference>
<dbReference type="Gene3D" id="2.30.29.30">
    <property type="entry name" value="Pleckstrin-homology domain (PH domain)/Phosphotyrosine-binding domain (PTB)"/>
    <property type="match status" value="1"/>
</dbReference>
<feature type="compositionally biased region" description="Low complexity" evidence="4">
    <location>
        <begin position="401"/>
        <end position="413"/>
    </location>
</feature>
<feature type="compositionally biased region" description="Basic and acidic residues" evidence="4">
    <location>
        <begin position="734"/>
        <end position="743"/>
    </location>
</feature>
<evidence type="ECO:0000313" key="6">
    <source>
        <dbReference type="EMBL" id="KAG9233976.1"/>
    </source>
</evidence>
<feature type="compositionally biased region" description="Low complexity" evidence="4">
    <location>
        <begin position="1137"/>
        <end position="1148"/>
    </location>
</feature>
<gene>
    <name evidence="6" type="ORF">BJ875DRAFT_29000</name>
</gene>
<feature type="compositionally biased region" description="Basic and acidic residues" evidence="4">
    <location>
        <begin position="971"/>
        <end position="980"/>
    </location>
</feature>
<comment type="caution">
    <text evidence="6">The sequence shown here is derived from an EMBL/GenBank/DDBJ whole genome shotgun (WGS) entry which is preliminary data.</text>
</comment>
<dbReference type="EMBL" id="MU251480">
    <property type="protein sequence ID" value="KAG9233976.1"/>
    <property type="molecule type" value="Genomic_DNA"/>
</dbReference>
<dbReference type="CDD" id="cd13278">
    <property type="entry name" value="PH_Bud4"/>
    <property type="match status" value="1"/>
</dbReference>
<feature type="region of interest" description="Disordered" evidence="4">
    <location>
        <begin position="169"/>
        <end position="248"/>
    </location>
</feature>
<feature type="coiled-coil region" evidence="3">
    <location>
        <begin position="1158"/>
        <end position="1185"/>
    </location>
</feature>
<evidence type="ECO:0000256" key="4">
    <source>
        <dbReference type="SAM" id="MobiDB-lite"/>
    </source>
</evidence>
<feature type="region of interest" description="Disordered" evidence="4">
    <location>
        <begin position="967"/>
        <end position="1053"/>
    </location>
</feature>
<feature type="region of interest" description="Disordered" evidence="4">
    <location>
        <begin position="274"/>
        <end position="792"/>
    </location>
</feature>
<keyword evidence="3" id="KW-0175">Coiled coil</keyword>
<evidence type="ECO:0000313" key="7">
    <source>
        <dbReference type="Proteomes" id="UP000824998"/>
    </source>
</evidence>
<feature type="compositionally biased region" description="Polar residues" evidence="4">
    <location>
        <begin position="656"/>
        <end position="672"/>
    </location>
</feature>
<dbReference type="Pfam" id="PF08174">
    <property type="entry name" value="Anillin"/>
    <property type="match status" value="1"/>
</dbReference>
<feature type="region of interest" description="Disordered" evidence="4">
    <location>
        <begin position="849"/>
        <end position="883"/>
    </location>
</feature>
<dbReference type="Proteomes" id="UP000824998">
    <property type="component" value="Unassembled WGS sequence"/>
</dbReference>
<dbReference type="GO" id="GO:0005525">
    <property type="term" value="F:GTP binding"/>
    <property type="evidence" value="ECO:0007669"/>
    <property type="project" value="TreeGrafter"/>
</dbReference>
<sequence>MASPSQPVPPLRIQKGSSLSPTKLPRPLSEVAPTEMRRNSPSFSQPSKKMQPNVDSSPFQSSPFNASSLEGNSSPRLFWQGRDPATQSRFRSENDLYGGRESSPSPTRRSSIERLQKASRVRNSNMFAREQKQEYDPASVPTIERPLAKQLQGNAYGGSGLEGLRSAERAGNFGIKSPDSQSSMPLYNPTRMPLKTGANGLRSPSKDQISPTKSSLSQGRFNGKSSFDSENGAWSAEDSGEERNLPPGRILHRYAKSVTFDVAPPQVNEYEMVTPDISSIGTGSRENSYDSVEEDEEEMMYHRENSVDQDDSFDASLEDTDKTPVVGPEDWRHASPNTHNNGIMSGPFEDPFEGPEGSPMPDARPSSAMGRPSAVRNDSLNSNGEHRPLPPLPGMSHHVRSGSTSSTGLSAAAERAAQRNLPSPPPPASISKSDIQGMNGGKMSLEERLQLMMIQDDDKPKSAAEQQRERRMRRGGPRERTQSQTPEPERERARSQSREQSITIHEDEDTIDDLPDLGSYQLPPRISRESIMRKVHGQDIGSRDSDYDFSSPMPSSSPERPMPLDPDVPLPTTEDDSMAEVDTFNEASNNTFNETANETFDERANDSVTIKPEPEEDDEVDVYAIPEMYQPTDSQMSDYNDANGLPAEDDAESHYSDPSASNDCPQFNSNSGPEDEGPPTPRALSPPREVENHEDPVKESRTSSLPEFDGFLNKNEDFGLSLASYMDMPPSPPPKDEPEHDCASEAPSMTQAQEYLQRPETPQERTLPPRPEYDGSGWGPEEEEEYEVGTPESVIRHPVIEEPSPPRDSPAIPEKVATIKSSGSKLKTRPSATPTDLQAMREMRRIVSSELPNIPAIPQRHRNRPSLAPEDEDSPTNEAVERYPSFKKKSLTLDIGSDLGLSLDQDFDRVIEAQKVAFNLYFTRSTYRHYGNRQASKSSDTKILGNYANLAPRKQRGYLMRQNTKLVVASSDERSEEPRGTRSAGNSPIKKERPQSWTVEPWNGQMRKNSKSMSRKKPSPSAVPPMPGQESNSVGLGVVSEEPGLNTAPEESGERGRLFVKVIGVKDLDLPLPKNEQTWFSLTLDNGVHCVTTAWLELGRNAPIGQEFELVVPNELEFQLTLNAKLVKPTPKRVQESPTKSSKVTKPSTFSRVFASPKKRKELEMRQKEEEQRIAEQHQREAQAKRMSTHPTAWDLLSPLAAEDGSFGRSYVCLKDHETRCFGRPYVVDVACFNEWATEEASYSSSARSKRTTSSVQRRAPYKVGKLELQLLFVPKPKGATDDDMPKSMNSCIREMKEAETANARNWEGHLSQQGGDCPYWRRRYFKLVGSKLTAYHESTRQPRATINLANACKLIDDRRALTQKETSGRGGKRRKSGFAEEEEGYMFVEEGFRIRFNNGEVIDFYADTAADKEAWMKVLDSCVGKEGDGSKGGWCDLVMKREDSLKKKTDHGHARRELRHHSRTKSMII</sequence>
<feature type="compositionally biased region" description="Pro residues" evidence="4">
    <location>
        <begin position="560"/>
        <end position="569"/>
    </location>
</feature>
<feature type="compositionally biased region" description="Polar residues" evidence="4">
    <location>
        <begin position="276"/>
        <end position="285"/>
    </location>
</feature>
<feature type="compositionally biased region" description="Basic and acidic residues" evidence="4">
    <location>
        <begin position="476"/>
        <end position="497"/>
    </location>
</feature>
<feature type="compositionally biased region" description="Basic residues" evidence="4">
    <location>
        <begin position="1449"/>
        <end position="1470"/>
    </location>
</feature>
<evidence type="ECO:0000256" key="2">
    <source>
        <dbReference type="ARBA" id="ARBA00023306"/>
    </source>
</evidence>
<evidence type="ECO:0000256" key="3">
    <source>
        <dbReference type="SAM" id="Coils"/>
    </source>
</evidence>
<feature type="compositionally biased region" description="Low complexity" evidence="4">
    <location>
        <begin position="100"/>
        <end position="109"/>
    </location>
</feature>
<accession>A0A9P7YI14</accession>
<dbReference type="PANTHER" id="PTHR36100:SF1">
    <property type="entry name" value="BUD SITE SELECTION PROTEIN 4"/>
    <property type="match status" value="1"/>
</dbReference>
<dbReference type="InterPro" id="IPR011993">
    <property type="entry name" value="PH-like_dom_sf"/>
</dbReference>
<dbReference type="InterPro" id="IPR052007">
    <property type="entry name" value="Bud4"/>
</dbReference>
<dbReference type="GO" id="GO:0051301">
    <property type="term" value="P:cell division"/>
    <property type="evidence" value="ECO:0007669"/>
    <property type="project" value="UniProtKB-KW"/>
</dbReference>